<keyword evidence="2" id="KW-0862">Zinc</keyword>
<dbReference type="GO" id="GO:0046872">
    <property type="term" value="F:metal ion binding"/>
    <property type="evidence" value="ECO:0007669"/>
    <property type="project" value="UniProtKB-KW"/>
</dbReference>
<dbReference type="PANTHER" id="PTHR12736:SF7">
    <property type="entry name" value="LANC-LIKE PROTEIN 3"/>
    <property type="match status" value="1"/>
</dbReference>
<name>H2YEP4_CIOSA</name>
<dbReference type="InterPro" id="IPR012341">
    <property type="entry name" value="6hp_glycosidase-like_sf"/>
</dbReference>
<evidence type="ECO:0000313" key="4">
    <source>
        <dbReference type="Proteomes" id="UP000007875"/>
    </source>
</evidence>
<dbReference type="CDD" id="cd04794">
    <property type="entry name" value="euk_LANCL"/>
    <property type="match status" value="1"/>
</dbReference>
<dbReference type="InterPro" id="IPR007822">
    <property type="entry name" value="LANC-like"/>
</dbReference>
<evidence type="ECO:0000256" key="1">
    <source>
        <dbReference type="ARBA" id="ARBA00007179"/>
    </source>
</evidence>
<dbReference type="eggNOG" id="KOG2787">
    <property type="taxonomic scope" value="Eukaryota"/>
</dbReference>
<dbReference type="SUPFAM" id="SSF158745">
    <property type="entry name" value="LanC-like"/>
    <property type="match status" value="1"/>
</dbReference>
<evidence type="ECO:0000313" key="3">
    <source>
        <dbReference type="Ensembl" id="ENSCSAVP00000003792.1"/>
    </source>
</evidence>
<dbReference type="PRINTS" id="PR01950">
    <property type="entry name" value="LANCSUPER"/>
</dbReference>
<dbReference type="OMA" id="YLHRANC"/>
<dbReference type="GO" id="GO:0031179">
    <property type="term" value="P:peptide modification"/>
    <property type="evidence" value="ECO:0007669"/>
    <property type="project" value="InterPro"/>
</dbReference>
<dbReference type="GO" id="GO:0005975">
    <property type="term" value="P:carbohydrate metabolic process"/>
    <property type="evidence" value="ECO:0007669"/>
    <property type="project" value="InterPro"/>
</dbReference>
<dbReference type="HOGENOM" id="CLU_036244_3_0_1"/>
<sequence length="114" mass="12571">LVFNQDRKYLEGCIKLGETIWKRGLLKKGPGICHGVAGSGFAFLLLYRLTGEIKYLGRADRFAGFMFTEAFSSGSRSPDSPHSLFEGLAGTLCYLVDLMQPDQSQFPLCPVFIG</sequence>
<dbReference type="Gene3D" id="1.50.10.10">
    <property type="match status" value="1"/>
</dbReference>
<evidence type="ECO:0008006" key="5">
    <source>
        <dbReference type="Google" id="ProtNLM"/>
    </source>
</evidence>
<feature type="binding site" evidence="2">
    <location>
        <position position="34"/>
    </location>
    <ligand>
        <name>Zn(2+)</name>
        <dbReference type="ChEBI" id="CHEBI:29105"/>
    </ligand>
</feature>
<feature type="binding site" evidence="2">
    <location>
        <position position="33"/>
    </location>
    <ligand>
        <name>Zn(2+)</name>
        <dbReference type="ChEBI" id="CHEBI:29105"/>
    </ligand>
</feature>
<keyword evidence="2" id="KW-0479">Metal-binding</keyword>
<dbReference type="AlphaFoldDB" id="H2YEP4"/>
<dbReference type="PRINTS" id="PR01951">
    <property type="entry name" value="LANCEUKARYTE"/>
</dbReference>
<dbReference type="GO" id="GO:0005886">
    <property type="term" value="C:plasma membrane"/>
    <property type="evidence" value="ECO:0007669"/>
    <property type="project" value="TreeGrafter"/>
</dbReference>
<protein>
    <recommendedName>
        <fullName evidence="5">LanC-like protein 3</fullName>
    </recommendedName>
</protein>
<accession>H2YEP4</accession>
<dbReference type="Proteomes" id="UP000007875">
    <property type="component" value="Unassembled WGS sequence"/>
</dbReference>
<dbReference type="InterPro" id="IPR020464">
    <property type="entry name" value="LanC-like_prot_euk"/>
</dbReference>
<evidence type="ECO:0000256" key="2">
    <source>
        <dbReference type="PIRSR" id="PIRSR607822-1"/>
    </source>
</evidence>
<proteinExistence type="inferred from homology"/>
<dbReference type="InParanoid" id="H2YEP4"/>
<dbReference type="GeneTree" id="ENSGT00530000063186"/>
<dbReference type="Pfam" id="PF05147">
    <property type="entry name" value="LANC_like"/>
    <property type="match status" value="1"/>
</dbReference>
<comment type="similarity">
    <text evidence="1">Belongs to the LanC-like protein family.</text>
</comment>
<keyword evidence="4" id="KW-1185">Reference proteome</keyword>
<reference evidence="3" key="2">
    <citation type="submission" date="2025-08" db="UniProtKB">
        <authorList>
            <consortium name="Ensembl"/>
        </authorList>
    </citation>
    <scope>IDENTIFICATION</scope>
</reference>
<dbReference type="Ensembl" id="ENSCSAVT00000003849.1">
    <property type="protein sequence ID" value="ENSCSAVP00000003792.1"/>
    <property type="gene ID" value="ENSCSAVG00000002242.1"/>
</dbReference>
<reference evidence="4" key="1">
    <citation type="submission" date="2003-08" db="EMBL/GenBank/DDBJ databases">
        <authorList>
            <person name="Birren B."/>
            <person name="Nusbaum C."/>
            <person name="Abebe A."/>
            <person name="Abouelleil A."/>
            <person name="Adekoya E."/>
            <person name="Ait-zahra M."/>
            <person name="Allen N."/>
            <person name="Allen T."/>
            <person name="An P."/>
            <person name="Anderson M."/>
            <person name="Anderson S."/>
            <person name="Arachchi H."/>
            <person name="Armbruster J."/>
            <person name="Bachantsang P."/>
            <person name="Baldwin J."/>
            <person name="Barry A."/>
            <person name="Bayul T."/>
            <person name="Blitshsteyn B."/>
            <person name="Bloom T."/>
            <person name="Blye J."/>
            <person name="Boguslavskiy L."/>
            <person name="Borowsky M."/>
            <person name="Boukhgalter B."/>
            <person name="Brunache A."/>
            <person name="Butler J."/>
            <person name="Calixte N."/>
            <person name="Calvo S."/>
            <person name="Camarata J."/>
            <person name="Campo K."/>
            <person name="Chang J."/>
            <person name="Cheshatsang Y."/>
            <person name="Citroen M."/>
            <person name="Collymore A."/>
            <person name="Considine T."/>
            <person name="Cook A."/>
            <person name="Cooke P."/>
            <person name="Corum B."/>
            <person name="Cuomo C."/>
            <person name="David R."/>
            <person name="Dawoe T."/>
            <person name="Degray S."/>
            <person name="Dodge S."/>
            <person name="Dooley K."/>
            <person name="Dorje P."/>
            <person name="Dorjee K."/>
            <person name="Dorris L."/>
            <person name="Duffey N."/>
            <person name="Dupes A."/>
            <person name="Elkins T."/>
            <person name="Engels R."/>
            <person name="Erickson J."/>
            <person name="Farina A."/>
            <person name="Faro S."/>
            <person name="Ferreira P."/>
            <person name="Fischer H."/>
            <person name="Fitzgerald M."/>
            <person name="Foley K."/>
            <person name="Gage D."/>
            <person name="Galagan J."/>
            <person name="Gearin G."/>
            <person name="Gnerre S."/>
            <person name="Gnirke A."/>
            <person name="Goyette A."/>
            <person name="Graham J."/>
            <person name="Grandbois E."/>
            <person name="Gyaltsen K."/>
            <person name="Hafez N."/>
            <person name="Hagopian D."/>
            <person name="Hagos B."/>
            <person name="Hall J."/>
            <person name="Hatcher B."/>
            <person name="Heller A."/>
            <person name="Higgins H."/>
            <person name="Honan T."/>
            <person name="Horn A."/>
            <person name="Houde N."/>
            <person name="Hughes L."/>
            <person name="Hulme W."/>
            <person name="Husby E."/>
            <person name="Iliev I."/>
            <person name="Jaffe D."/>
            <person name="Jones C."/>
            <person name="Kamal M."/>
            <person name="Kamat A."/>
            <person name="Kamvysselis M."/>
            <person name="Karlsson E."/>
            <person name="Kells C."/>
            <person name="Kieu A."/>
            <person name="Kisner P."/>
            <person name="Kodira C."/>
            <person name="Kulbokas E."/>
            <person name="Labutti K."/>
            <person name="Lama D."/>
            <person name="Landers T."/>
            <person name="Leger J."/>
            <person name="Levine S."/>
            <person name="Lewis D."/>
            <person name="Lewis T."/>
            <person name="Lindblad-toh K."/>
            <person name="Liu X."/>
            <person name="Lokyitsang T."/>
            <person name="Lokyitsang Y."/>
            <person name="Lucien O."/>
            <person name="Lui A."/>
            <person name="Ma L.J."/>
            <person name="Mabbitt R."/>
            <person name="Macdonald J."/>
            <person name="Maclean C."/>
            <person name="Major J."/>
            <person name="Manning J."/>
            <person name="Marabella R."/>
            <person name="Maru K."/>
            <person name="Matthews C."/>
            <person name="Mauceli E."/>
            <person name="Mccarthy M."/>
            <person name="Mcdonough S."/>
            <person name="Mcghee T."/>
            <person name="Meldrim J."/>
            <person name="Meneus L."/>
            <person name="Mesirov J."/>
            <person name="Mihalev A."/>
            <person name="Mihova T."/>
            <person name="Mikkelsen T."/>
            <person name="Mlenga V."/>
            <person name="Moru K."/>
            <person name="Mozes J."/>
            <person name="Mulrain L."/>
            <person name="Munson G."/>
            <person name="Naylor J."/>
            <person name="Newes C."/>
            <person name="Nguyen C."/>
            <person name="Nguyen N."/>
            <person name="Nguyen T."/>
            <person name="Nicol R."/>
            <person name="Nielsen C."/>
            <person name="Nizzari M."/>
            <person name="Norbu C."/>
            <person name="Norbu N."/>
            <person name="O'donnell P."/>
            <person name="Okoawo O."/>
            <person name="O'leary S."/>
            <person name="Omotosho B."/>
            <person name="O'neill K."/>
            <person name="Osman S."/>
            <person name="Parker S."/>
            <person name="Perrin D."/>
            <person name="Phunkhang P."/>
            <person name="Piqani B."/>
            <person name="Purcell S."/>
            <person name="Rachupka T."/>
            <person name="Ramasamy U."/>
            <person name="Rameau R."/>
            <person name="Ray V."/>
            <person name="Raymond C."/>
            <person name="Retta R."/>
            <person name="Richardson S."/>
            <person name="Rise C."/>
            <person name="Rodriguez J."/>
            <person name="Rogers J."/>
            <person name="Rogov P."/>
            <person name="Rutman M."/>
            <person name="Schupbach R."/>
            <person name="Seaman C."/>
            <person name="Settipalli S."/>
            <person name="Sharpe T."/>
            <person name="Sheridan J."/>
            <person name="Sherpa N."/>
            <person name="Shi J."/>
            <person name="Smirnov S."/>
            <person name="Smith C."/>
            <person name="Sougnez C."/>
            <person name="Spencer B."/>
            <person name="Stalker J."/>
            <person name="Stange-thomann N."/>
            <person name="Stavropoulos S."/>
            <person name="Stetson K."/>
            <person name="Stone C."/>
            <person name="Stone S."/>
            <person name="Stubbs M."/>
            <person name="Talamas J."/>
            <person name="Tchuinga P."/>
            <person name="Tenzing P."/>
            <person name="Tesfaye S."/>
            <person name="Theodore J."/>
            <person name="Thoulutsang Y."/>
            <person name="Topham K."/>
            <person name="Towey S."/>
            <person name="Tsamla T."/>
            <person name="Tsomo N."/>
            <person name="Vallee D."/>
            <person name="Vassiliev H."/>
            <person name="Venkataraman V."/>
            <person name="Vinson J."/>
            <person name="Vo A."/>
            <person name="Wade C."/>
            <person name="Wang S."/>
            <person name="Wangchuk T."/>
            <person name="Wangdi T."/>
            <person name="Whittaker C."/>
            <person name="Wilkinson J."/>
            <person name="Wu Y."/>
            <person name="Wyman D."/>
            <person name="Yadav S."/>
            <person name="Yang S."/>
            <person name="Yang X."/>
            <person name="Yeager S."/>
            <person name="Yee E."/>
            <person name="Young G."/>
            <person name="Zainoun J."/>
            <person name="Zembeck L."/>
            <person name="Zimmer A."/>
            <person name="Zody M."/>
            <person name="Lander E."/>
        </authorList>
    </citation>
    <scope>NUCLEOTIDE SEQUENCE [LARGE SCALE GENOMIC DNA]</scope>
</reference>
<organism evidence="3 4">
    <name type="scientific">Ciona savignyi</name>
    <name type="common">Pacific transparent sea squirt</name>
    <dbReference type="NCBI Taxonomy" id="51511"/>
    <lineage>
        <taxon>Eukaryota</taxon>
        <taxon>Metazoa</taxon>
        <taxon>Chordata</taxon>
        <taxon>Tunicata</taxon>
        <taxon>Ascidiacea</taxon>
        <taxon>Phlebobranchia</taxon>
        <taxon>Cionidae</taxon>
        <taxon>Ciona</taxon>
    </lineage>
</organism>
<reference evidence="3" key="3">
    <citation type="submission" date="2025-09" db="UniProtKB">
        <authorList>
            <consortium name="Ensembl"/>
        </authorList>
    </citation>
    <scope>IDENTIFICATION</scope>
</reference>
<dbReference type="PANTHER" id="PTHR12736">
    <property type="entry name" value="LANC-LIKE PROTEIN"/>
    <property type="match status" value="1"/>
</dbReference>